<evidence type="ECO:0000256" key="12">
    <source>
        <dbReference type="ARBA" id="ARBA00024347"/>
    </source>
</evidence>
<keyword evidence="11 14" id="KW-0539">Nucleus</keyword>
<keyword evidence="14" id="KW-0238">DNA-binding</keyword>
<sequence>MFNYQVEYSKSSTSKCKQCKENITKGELRIGILIKPRDFYTPLWHHERCFFKKGKRLGTIQKFKDYNKLKYDDQLRIKGKLVDPSEDFAAPVFDILGLVINERDKAILSEYGVEESNNSRARCRLCNIHIVKNELRISKIQYEEKCGEIKYYYHVKCFANVRNKFNLPGSGEYLPGFEFLTNSNQEIIKSYIGQNYIVPPHTEFGTSSSKCKELGEQIKDEDEQNIEKTAIDVKEIKTETSFKLESEAVKVQSELFHKYKSCLRTLSKQDLQIICKWNNLYMFKGTEEPLDLLADCMVFGALQPCPKCNGQLKLTTFFYECSGFISEYFWCTYSTKSPQRVLLTVPDELKHYSALKDYEPSIGIRIFADEPSDDFQPSPPKRIKMEATVPPLKNVMFYILISNKEDKETIKCRVLKLGGCVAPKLVDTVAAVIAAKEDYQQNTALTERMKLGGFHIVQASFLDEVESRKNSLSVLESIELIEEHNISELSSDIYSRVPRQVLEGEPVRVSGGVYILKSDQPHISTLKVKDGIPLVMGTGLERLAHVYRERGEPYSATLNRVYIDARHGTNRSYTMQLLVADVQKRYCVVRSCGPTGSEPKHYLKEFDDLGEAKAFFRDVFYKKTGNFWTRRRNFQKKYGKFDLIEMADLSERETEQLCLDSQSELPRAVQELMILLFDINIMNKTIADMDIDTNKMPLGVPSQEQISSGFRILGDLYAVVSEGREDRTRIEELSTRFYTKIPHRGNFEKLILLDNVDLIRSKMNMLDDLSKTHVTYKILHEEMDVKIGLMQQYYLKLKTEIVPLDTDSPEYDTVMRYLVNTQSSAHSCKIKVQQILSVERQGEAERFEPYAALPNRKLLWHGSRLSNVAAILLQGLRIAPDGVEKTGAMFGKGIYFADVVTKSAQYAYTTPDHPAGVLLLCRVALGNIKRCTGRVPVTELPQGKNSVWGVGRFRPDPAASEILPDGTEVPLGAIVPNTRDDRYELVLNHNEYIVYDEAQVNIKYLVQLQIL</sequence>
<feature type="domain" description="PARP catalytic" evidence="18">
    <location>
        <begin position="788"/>
        <end position="1011"/>
    </location>
</feature>
<dbReference type="GO" id="GO:0008270">
    <property type="term" value="F:zinc ion binding"/>
    <property type="evidence" value="ECO:0007669"/>
    <property type="project" value="UniProtKB-KW"/>
</dbReference>
<evidence type="ECO:0000313" key="22">
    <source>
        <dbReference type="Proteomes" id="UP001152562"/>
    </source>
</evidence>
<dbReference type="Proteomes" id="UP001152562">
    <property type="component" value="Unassembled WGS sequence"/>
</dbReference>
<feature type="domain" description="BRCT" evidence="17">
    <location>
        <begin position="387"/>
        <end position="464"/>
    </location>
</feature>
<dbReference type="GO" id="GO:0006302">
    <property type="term" value="P:double-strand break repair"/>
    <property type="evidence" value="ECO:0007669"/>
    <property type="project" value="TreeGrafter"/>
</dbReference>
<keyword evidence="7" id="KW-0013">ADP-ribosylation</keyword>
<dbReference type="GO" id="GO:1990404">
    <property type="term" value="F:NAD+-protein mono-ADP-ribosyltransferase activity"/>
    <property type="evidence" value="ECO:0007669"/>
    <property type="project" value="TreeGrafter"/>
</dbReference>
<dbReference type="EC" id="2.4.2.30" evidence="14"/>
<dbReference type="PROSITE" id="PS50172">
    <property type="entry name" value="BRCT"/>
    <property type="match status" value="1"/>
</dbReference>
<dbReference type="InterPro" id="IPR050800">
    <property type="entry name" value="ARTD/PARP"/>
</dbReference>
<dbReference type="PROSITE" id="PS51060">
    <property type="entry name" value="PARP_ALPHA_HD"/>
    <property type="match status" value="1"/>
</dbReference>
<keyword evidence="5 14" id="KW-0479">Metal-binding</keyword>
<feature type="domain" description="PARP-type" evidence="16">
    <location>
        <begin position="4"/>
        <end position="81"/>
    </location>
</feature>
<dbReference type="InterPro" id="IPR008288">
    <property type="entry name" value="PARP"/>
</dbReference>
<dbReference type="PROSITE" id="PS52007">
    <property type="entry name" value="PADR1"/>
    <property type="match status" value="1"/>
</dbReference>
<name>A0A9P0TC82_PIEBR</name>
<evidence type="ECO:0000256" key="6">
    <source>
        <dbReference type="ARBA" id="ARBA00022737"/>
    </source>
</evidence>
<dbReference type="InterPro" id="IPR049296">
    <property type="entry name" value="PARP1-like_PADR1_N"/>
</dbReference>
<dbReference type="PROSITE" id="PS51059">
    <property type="entry name" value="PARP_CATALYTIC"/>
    <property type="match status" value="1"/>
</dbReference>
<evidence type="ECO:0000256" key="7">
    <source>
        <dbReference type="ARBA" id="ARBA00022765"/>
    </source>
</evidence>
<dbReference type="Gene3D" id="3.30.1740.10">
    <property type="entry name" value="Zinc finger, PARP-type"/>
    <property type="match status" value="2"/>
</dbReference>
<dbReference type="Gene3D" id="1.20.142.10">
    <property type="entry name" value="Poly(ADP-ribose) polymerase, regulatory domain"/>
    <property type="match status" value="1"/>
</dbReference>
<keyword evidence="9 14" id="KW-0862">Zinc</keyword>
<dbReference type="GO" id="GO:0016779">
    <property type="term" value="F:nucleotidyltransferase activity"/>
    <property type="evidence" value="ECO:0007669"/>
    <property type="project" value="UniProtKB-KW"/>
</dbReference>
<dbReference type="AlphaFoldDB" id="A0A9P0TC82"/>
<dbReference type="InterPro" id="IPR012982">
    <property type="entry name" value="PARP1-like_PADR1_Zn_ribbon"/>
</dbReference>
<dbReference type="PANTHER" id="PTHR10459:SF60">
    <property type="entry name" value="POLY [ADP-RIBOSE] POLYMERASE 2"/>
    <property type="match status" value="1"/>
</dbReference>
<dbReference type="PROSITE" id="PS51977">
    <property type="entry name" value="WGR"/>
    <property type="match status" value="1"/>
</dbReference>
<dbReference type="EMBL" id="CALOZG010000004">
    <property type="protein sequence ID" value="CAH4020291.1"/>
    <property type="molecule type" value="Genomic_DNA"/>
</dbReference>
<evidence type="ECO:0000256" key="14">
    <source>
        <dbReference type="PIRNR" id="PIRNR000489"/>
    </source>
</evidence>
<dbReference type="InterPro" id="IPR036930">
    <property type="entry name" value="WGR_dom_sf"/>
</dbReference>
<comment type="similarity">
    <text evidence="12">Belongs to the ARTD/PARP family.</text>
</comment>
<comment type="catalytic activity">
    <reaction evidence="13 14">
        <text>NAD(+) + (ADP-D-ribosyl)n-acceptor = nicotinamide + (ADP-D-ribosyl)n+1-acceptor + H(+).</text>
        <dbReference type="EC" id="2.4.2.30"/>
    </reaction>
</comment>
<dbReference type="InterPro" id="IPR008893">
    <property type="entry name" value="WGR_domain"/>
</dbReference>
<dbReference type="InterPro" id="IPR001357">
    <property type="entry name" value="BRCT_dom"/>
</dbReference>
<evidence type="ECO:0000256" key="15">
    <source>
        <dbReference type="RuleBase" id="RU362114"/>
    </source>
</evidence>
<evidence type="ECO:0000256" key="9">
    <source>
        <dbReference type="ARBA" id="ARBA00022833"/>
    </source>
</evidence>
<dbReference type="SUPFAM" id="SSF47587">
    <property type="entry name" value="Domain of poly(ADP-ribose) polymerase"/>
    <property type="match status" value="1"/>
</dbReference>
<keyword evidence="2 14" id="KW-0328">Glycosyltransferase</keyword>
<dbReference type="InterPro" id="IPR036957">
    <property type="entry name" value="Znf_PARP_sf"/>
</dbReference>
<proteinExistence type="inferred from homology"/>
<comment type="subcellular location">
    <subcellularLocation>
        <location evidence="1 14">Nucleus</location>
    </subcellularLocation>
</comment>
<dbReference type="SMART" id="SM00773">
    <property type="entry name" value="WGR"/>
    <property type="match status" value="1"/>
</dbReference>
<protein>
    <recommendedName>
        <fullName evidence="14 15">Poly [ADP-ribose] polymerase</fullName>
        <ecNumber evidence="14">2.4.2.30</ecNumber>
    </recommendedName>
</protein>
<keyword evidence="6" id="KW-0677">Repeat</keyword>
<reference evidence="21" key="1">
    <citation type="submission" date="2022-05" db="EMBL/GenBank/DDBJ databases">
        <authorList>
            <person name="Okamura Y."/>
        </authorList>
    </citation>
    <scope>NUCLEOTIDE SEQUENCE</scope>
</reference>
<dbReference type="Gene3D" id="3.90.228.10">
    <property type="match status" value="1"/>
</dbReference>
<dbReference type="PIRSF" id="PIRSF000489">
    <property type="entry name" value="NAD_ADPRT"/>
    <property type="match status" value="1"/>
</dbReference>
<evidence type="ECO:0000256" key="2">
    <source>
        <dbReference type="ARBA" id="ARBA00022676"/>
    </source>
</evidence>
<feature type="domain" description="WGR" evidence="20">
    <location>
        <begin position="543"/>
        <end position="641"/>
    </location>
</feature>
<dbReference type="InterPro" id="IPR001510">
    <property type="entry name" value="Znf_PARP"/>
</dbReference>
<feature type="domain" description="PARP-type" evidence="16">
    <location>
        <begin position="111"/>
        <end position="192"/>
    </location>
</feature>
<evidence type="ECO:0000259" key="17">
    <source>
        <dbReference type="PROSITE" id="PS50172"/>
    </source>
</evidence>
<dbReference type="GO" id="GO:0003677">
    <property type="term" value="F:DNA binding"/>
    <property type="evidence" value="ECO:0007669"/>
    <property type="project" value="UniProtKB-UniRule"/>
</dbReference>
<dbReference type="PANTHER" id="PTHR10459">
    <property type="entry name" value="DNA LIGASE"/>
    <property type="match status" value="1"/>
</dbReference>
<dbReference type="SMART" id="SM01335">
    <property type="entry name" value="PADR1"/>
    <property type="match status" value="1"/>
</dbReference>
<keyword evidence="4" id="KW-0548">Nucleotidyltransferase</keyword>
<evidence type="ECO:0000259" key="20">
    <source>
        <dbReference type="PROSITE" id="PS51977"/>
    </source>
</evidence>
<dbReference type="InterPro" id="IPR036616">
    <property type="entry name" value="Poly(ADP-ribose)pol_reg_dom_sf"/>
</dbReference>
<feature type="domain" description="PARP alpha-helical" evidence="19">
    <location>
        <begin position="662"/>
        <end position="780"/>
    </location>
</feature>
<keyword evidence="3 14" id="KW-0808">Transferase</keyword>
<evidence type="ECO:0000256" key="8">
    <source>
        <dbReference type="ARBA" id="ARBA00022771"/>
    </source>
</evidence>
<dbReference type="InterPro" id="IPR012317">
    <property type="entry name" value="Poly(ADP-ribose)pol_cat_dom"/>
</dbReference>
<evidence type="ECO:0000259" key="18">
    <source>
        <dbReference type="PROSITE" id="PS51059"/>
    </source>
</evidence>
<dbReference type="SMART" id="SM01336">
    <property type="entry name" value="zf-PARP"/>
    <property type="match status" value="2"/>
</dbReference>
<evidence type="ECO:0000259" key="19">
    <source>
        <dbReference type="PROSITE" id="PS51060"/>
    </source>
</evidence>
<dbReference type="CDD" id="cd01437">
    <property type="entry name" value="parp_like"/>
    <property type="match status" value="1"/>
</dbReference>
<dbReference type="Pfam" id="PF00645">
    <property type="entry name" value="zf-PARP"/>
    <property type="match status" value="2"/>
</dbReference>
<evidence type="ECO:0000256" key="3">
    <source>
        <dbReference type="ARBA" id="ARBA00022679"/>
    </source>
</evidence>
<dbReference type="InterPro" id="IPR036420">
    <property type="entry name" value="BRCT_dom_sf"/>
</dbReference>
<evidence type="ECO:0000256" key="11">
    <source>
        <dbReference type="ARBA" id="ARBA00023242"/>
    </source>
</evidence>
<gene>
    <name evidence="21" type="ORF">PIBRA_LOCUS3770</name>
</gene>
<dbReference type="Pfam" id="PF05406">
    <property type="entry name" value="WGR"/>
    <property type="match status" value="1"/>
</dbReference>
<dbReference type="GO" id="GO:0070212">
    <property type="term" value="P:protein poly-ADP-ribosylation"/>
    <property type="evidence" value="ECO:0007669"/>
    <property type="project" value="TreeGrafter"/>
</dbReference>
<evidence type="ECO:0000259" key="16">
    <source>
        <dbReference type="PROSITE" id="PS50064"/>
    </source>
</evidence>
<dbReference type="SUPFAM" id="SSF142921">
    <property type="entry name" value="WGR domain-like"/>
    <property type="match status" value="1"/>
</dbReference>
<dbReference type="Pfam" id="PF21728">
    <property type="entry name" value="PADR1_N"/>
    <property type="match status" value="1"/>
</dbReference>
<organism evidence="21 22">
    <name type="scientific">Pieris brassicae</name>
    <name type="common">White butterfly</name>
    <name type="synonym">Large white butterfly</name>
    <dbReference type="NCBI Taxonomy" id="7116"/>
    <lineage>
        <taxon>Eukaryota</taxon>
        <taxon>Metazoa</taxon>
        <taxon>Ecdysozoa</taxon>
        <taxon>Arthropoda</taxon>
        <taxon>Hexapoda</taxon>
        <taxon>Insecta</taxon>
        <taxon>Pterygota</taxon>
        <taxon>Neoptera</taxon>
        <taxon>Endopterygota</taxon>
        <taxon>Lepidoptera</taxon>
        <taxon>Glossata</taxon>
        <taxon>Ditrysia</taxon>
        <taxon>Papilionoidea</taxon>
        <taxon>Pieridae</taxon>
        <taxon>Pierinae</taxon>
        <taxon>Pieris</taxon>
    </lineage>
</organism>
<keyword evidence="8" id="KW-0863">Zinc-finger</keyword>
<comment type="catalytic activity">
    <reaction evidence="14">
        <text>L-glutamyl-[protein] + NAD(+) = 5-O-(ADP-D-ribosyl)-L-glutamyl-[protein] + nicotinamide</text>
        <dbReference type="Rhea" id="RHEA:58224"/>
        <dbReference type="Rhea" id="RHEA-COMP:10208"/>
        <dbReference type="Rhea" id="RHEA-COMP:15089"/>
        <dbReference type="ChEBI" id="CHEBI:17154"/>
        <dbReference type="ChEBI" id="CHEBI:29973"/>
        <dbReference type="ChEBI" id="CHEBI:57540"/>
        <dbReference type="ChEBI" id="CHEBI:142540"/>
    </reaction>
</comment>
<dbReference type="Pfam" id="PF00644">
    <property type="entry name" value="PARP"/>
    <property type="match status" value="1"/>
</dbReference>
<dbReference type="GO" id="GO:0003950">
    <property type="term" value="F:NAD+ poly-ADP-ribosyltransferase activity"/>
    <property type="evidence" value="ECO:0007669"/>
    <property type="project" value="UniProtKB-UniRule"/>
</dbReference>
<dbReference type="Pfam" id="PF02877">
    <property type="entry name" value="PARP_reg"/>
    <property type="match status" value="1"/>
</dbReference>
<comment type="catalytic activity">
    <reaction evidence="14">
        <text>L-aspartyl-[protein] + NAD(+) = 4-O-(ADP-D-ribosyl)-L-aspartyl-[protein] + nicotinamide</text>
        <dbReference type="Rhea" id="RHEA:54424"/>
        <dbReference type="Rhea" id="RHEA-COMP:9867"/>
        <dbReference type="Rhea" id="RHEA-COMP:13832"/>
        <dbReference type="ChEBI" id="CHEBI:17154"/>
        <dbReference type="ChEBI" id="CHEBI:29961"/>
        <dbReference type="ChEBI" id="CHEBI:57540"/>
        <dbReference type="ChEBI" id="CHEBI:138102"/>
    </reaction>
</comment>
<dbReference type="InterPro" id="IPR004102">
    <property type="entry name" value="Poly(ADP-ribose)pol_reg_dom"/>
</dbReference>
<evidence type="ECO:0000313" key="21">
    <source>
        <dbReference type="EMBL" id="CAH4020291.1"/>
    </source>
</evidence>
<evidence type="ECO:0000256" key="10">
    <source>
        <dbReference type="ARBA" id="ARBA00023027"/>
    </source>
</evidence>
<evidence type="ECO:0000256" key="4">
    <source>
        <dbReference type="ARBA" id="ARBA00022695"/>
    </source>
</evidence>
<dbReference type="Gene3D" id="3.90.640.80">
    <property type="match status" value="1"/>
</dbReference>
<dbReference type="Pfam" id="PF08063">
    <property type="entry name" value="Zn_ribbon_PADR1"/>
    <property type="match status" value="1"/>
</dbReference>
<dbReference type="GO" id="GO:0051287">
    <property type="term" value="F:NAD binding"/>
    <property type="evidence" value="ECO:0007669"/>
    <property type="project" value="UniProtKB-UniRule"/>
</dbReference>
<accession>A0A9P0TC82</accession>
<dbReference type="Gene3D" id="3.40.50.10190">
    <property type="entry name" value="BRCT domain"/>
    <property type="match status" value="1"/>
</dbReference>
<dbReference type="GO" id="GO:0005730">
    <property type="term" value="C:nucleolus"/>
    <property type="evidence" value="ECO:0007669"/>
    <property type="project" value="TreeGrafter"/>
</dbReference>
<evidence type="ECO:0000256" key="13">
    <source>
        <dbReference type="ARBA" id="ARBA00033987"/>
    </source>
</evidence>
<evidence type="ECO:0000256" key="1">
    <source>
        <dbReference type="ARBA" id="ARBA00004123"/>
    </source>
</evidence>
<comment type="caution">
    <text evidence="21">The sequence shown here is derived from an EMBL/GenBank/DDBJ whole genome shotgun (WGS) entry which is preliminary data.</text>
</comment>
<keyword evidence="10 14" id="KW-0520">NAD</keyword>
<keyword evidence="22" id="KW-1185">Reference proteome</keyword>
<dbReference type="SUPFAM" id="SSF56399">
    <property type="entry name" value="ADP-ribosylation"/>
    <property type="match status" value="1"/>
</dbReference>
<evidence type="ECO:0000256" key="5">
    <source>
        <dbReference type="ARBA" id="ARBA00022723"/>
    </source>
</evidence>
<dbReference type="SUPFAM" id="SSF57716">
    <property type="entry name" value="Glucocorticoid receptor-like (DNA-binding domain)"/>
    <property type="match status" value="2"/>
</dbReference>
<dbReference type="PROSITE" id="PS50064">
    <property type="entry name" value="ZF_PARP_2"/>
    <property type="match status" value="2"/>
</dbReference>